<evidence type="ECO:0000256" key="11">
    <source>
        <dbReference type="ARBA" id="ARBA00023004"/>
    </source>
</evidence>
<dbReference type="Gene3D" id="3.40.50.2300">
    <property type="match status" value="1"/>
</dbReference>
<keyword evidence="13" id="KW-0411">Iron-sulfur</keyword>
<dbReference type="CDD" id="cd16917">
    <property type="entry name" value="HATPase_UhpB-NarQ-NarX-like"/>
    <property type="match status" value="1"/>
</dbReference>
<feature type="domain" description="Histidine kinase" evidence="17">
    <location>
        <begin position="255"/>
        <end position="342"/>
    </location>
</feature>
<comment type="function">
    <text evidence="14">Member of the two-component regulatory system NreB/NreC involved in the control of dissimilatory nitrate/nitrite reduction in response to oxygen. NreB functions as a direct oxygen sensor histidine kinase which is autophosphorylated, in the absence of oxygen, probably at the conserved histidine residue, and transfers its phosphate group probably to a conserved aspartate residue of NreC. NreB/NreC activates the expression of the nitrate (narGHJI) and nitrite (nir) reductase operons, as well as the putative nitrate transporter gene narT.</text>
</comment>
<evidence type="ECO:0000256" key="4">
    <source>
        <dbReference type="ARBA" id="ARBA00012438"/>
    </source>
</evidence>
<evidence type="ECO:0000256" key="16">
    <source>
        <dbReference type="PROSITE-ProRule" id="PRU00169"/>
    </source>
</evidence>
<dbReference type="PANTHER" id="PTHR24421">
    <property type="entry name" value="NITRATE/NITRITE SENSOR PROTEIN NARX-RELATED"/>
    <property type="match status" value="1"/>
</dbReference>
<dbReference type="InterPro" id="IPR005467">
    <property type="entry name" value="His_kinase_dom"/>
</dbReference>
<keyword evidence="10" id="KW-0418">Kinase</keyword>
<keyword evidence="12" id="KW-0902">Two-component regulatory system</keyword>
<dbReference type="InterPro" id="IPR001789">
    <property type="entry name" value="Sig_transdc_resp-reg_receiver"/>
</dbReference>
<evidence type="ECO:0000256" key="8">
    <source>
        <dbReference type="ARBA" id="ARBA00022679"/>
    </source>
</evidence>
<comment type="catalytic activity">
    <reaction evidence="1">
        <text>ATP + protein L-histidine = ADP + protein N-phospho-L-histidine.</text>
        <dbReference type="EC" id="2.7.13.3"/>
    </reaction>
</comment>
<dbReference type="Pfam" id="PF07730">
    <property type="entry name" value="HisKA_3"/>
    <property type="match status" value="1"/>
</dbReference>
<dbReference type="PROSITE" id="PS50109">
    <property type="entry name" value="HIS_KIN"/>
    <property type="match status" value="1"/>
</dbReference>
<evidence type="ECO:0000256" key="7">
    <source>
        <dbReference type="ARBA" id="ARBA00022490"/>
    </source>
</evidence>
<gene>
    <name evidence="19" type="ORF">N4264_20205</name>
</gene>
<keyword evidence="8" id="KW-0808">Transferase</keyword>
<dbReference type="InterPro" id="IPR011006">
    <property type="entry name" value="CheY-like_superfamily"/>
</dbReference>
<evidence type="ECO:0000259" key="18">
    <source>
        <dbReference type="PROSITE" id="PS50110"/>
    </source>
</evidence>
<dbReference type="PROSITE" id="PS50110">
    <property type="entry name" value="RESPONSE_REGULATORY"/>
    <property type="match status" value="1"/>
</dbReference>
<dbReference type="SUPFAM" id="SSF55874">
    <property type="entry name" value="ATPase domain of HSP90 chaperone/DNA topoisomerase II/histidine kinase"/>
    <property type="match status" value="1"/>
</dbReference>
<evidence type="ECO:0000256" key="13">
    <source>
        <dbReference type="ARBA" id="ARBA00023014"/>
    </source>
</evidence>
<dbReference type="SUPFAM" id="SSF52172">
    <property type="entry name" value="CheY-like"/>
    <property type="match status" value="1"/>
</dbReference>
<comment type="cofactor">
    <cofactor evidence="2">
        <name>[4Fe-4S] cluster</name>
        <dbReference type="ChEBI" id="CHEBI:49883"/>
    </cofactor>
</comment>
<evidence type="ECO:0000313" key="19">
    <source>
        <dbReference type="EMBL" id="UXI67052.1"/>
    </source>
</evidence>
<dbReference type="Pfam" id="PF02518">
    <property type="entry name" value="HATPase_c"/>
    <property type="match status" value="1"/>
</dbReference>
<keyword evidence="11" id="KW-0408">Iron</keyword>
<dbReference type="EMBL" id="CP104694">
    <property type="protein sequence ID" value="UXI67052.1"/>
    <property type="molecule type" value="Genomic_DNA"/>
</dbReference>
<keyword evidence="7" id="KW-0963">Cytoplasm</keyword>
<dbReference type="InterPro" id="IPR003594">
    <property type="entry name" value="HATPase_dom"/>
</dbReference>
<dbReference type="SMART" id="SM00448">
    <property type="entry name" value="REC"/>
    <property type="match status" value="1"/>
</dbReference>
<dbReference type="InterPro" id="IPR011712">
    <property type="entry name" value="Sig_transdc_His_kin_sub3_dim/P"/>
</dbReference>
<sequence>MEVSNTPSGGRTARPLILVVDDSPSTIDTLTAFLGTDYRIVAVTDGASALASVAAQPPDLVLLDVVMPGLDGIEVCHRLKADATTRAIPVIFITARDDEESELAAFEAGAVDVIRKPFSHLVVRRRVRTQVALKLFRDHLVRVPVRLGMELHDHQAQLMTGLLFQLDAACHVLGPASDATPVRRYIDRAAELARQCMAQTRQTIRELRETAADDEALAEGIARTLRPFADNTETVLRIRQRGLSVPLDGDARHALCRVAQEAATNAVRHGRATEIDVLVAFDEPGLRLVVRDDGCGFDTARVAGGSGMGLSGMRERMTAVGGRLQIQSQPGRGTCITAEVPL</sequence>
<dbReference type="EC" id="2.7.13.3" evidence="4"/>
<feature type="domain" description="Response regulatory" evidence="18">
    <location>
        <begin position="16"/>
        <end position="131"/>
    </location>
</feature>
<evidence type="ECO:0000256" key="12">
    <source>
        <dbReference type="ARBA" id="ARBA00023012"/>
    </source>
</evidence>
<name>A0ABY6BB70_9GAMM</name>
<dbReference type="RefSeq" id="WP_261694028.1">
    <property type="nucleotide sequence ID" value="NZ_CP104694.1"/>
</dbReference>
<dbReference type="Pfam" id="PF00072">
    <property type="entry name" value="Response_reg"/>
    <property type="match status" value="1"/>
</dbReference>
<keyword evidence="16" id="KW-0597">Phosphoprotein</keyword>
<proteinExistence type="predicted"/>
<comment type="subcellular location">
    <subcellularLocation>
        <location evidence="3">Cytoplasm</location>
    </subcellularLocation>
</comment>
<dbReference type="SMART" id="SM00387">
    <property type="entry name" value="HATPase_c"/>
    <property type="match status" value="1"/>
</dbReference>
<evidence type="ECO:0000256" key="5">
    <source>
        <dbReference type="ARBA" id="ARBA00017322"/>
    </source>
</evidence>
<accession>A0ABY6BB70</accession>
<dbReference type="PANTHER" id="PTHR24421:SF62">
    <property type="entry name" value="SENSORY TRANSDUCTION HISTIDINE KINASE"/>
    <property type="match status" value="1"/>
</dbReference>
<evidence type="ECO:0000256" key="14">
    <source>
        <dbReference type="ARBA" id="ARBA00024827"/>
    </source>
</evidence>
<dbReference type="InterPro" id="IPR050482">
    <property type="entry name" value="Sensor_HK_TwoCompSys"/>
</dbReference>
<feature type="modified residue" description="4-aspartylphosphate" evidence="16">
    <location>
        <position position="64"/>
    </location>
</feature>
<keyword evidence="6" id="KW-0004">4Fe-4S</keyword>
<evidence type="ECO:0000259" key="17">
    <source>
        <dbReference type="PROSITE" id="PS50109"/>
    </source>
</evidence>
<evidence type="ECO:0000256" key="1">
    <source>
        <dbReference type="ARBA" id="ARBA00000085"/>
    </source>
</evidence>
<dbReference type="Gene3D" id="1.20.5.1930">
    <property type="match status" value="1"/>
</dbReference>
<keyword evidence="20" id="KW-1185">Reference proteome</keyword>
<keyword evidence="9" id="KW-0479">Metal-binding</keyword>
<organism evidence="19 20">
    <name type="scientific">Tahibacter amnicola</name>
    <dbReference type="NCBI Taxonomy" id="2976241"/>
    <lineage>
        <taxon>Bacteria</taxon>
        <taxon>Pseudomonadati</taxon>
        <taxon>Pseudomonadota</taxon>
        <taxon>Gammaproteobacteria</taxon>
        <taxon>Lysobacterales</taxon>
        <taxon>Rhodanobacteraceae</taxon>
        <taxon>Tahibacter</taxon>
    </lineage>
</organism>
<dbReference type="InterPro" id="IPR036890">
    <property type="entry name" value="HATPase_C_sf"/>
</dbReference>
<dbReference type="PRINTS" id="PR00344">
    <property type="entry name" value="BCTRLSENSOR"/>
</dbReference>
<evidence type="ECO:0000256" key="3">
    <source>
        <dbReference type="ARBA" id="ARBA00004496"/>
    </source>
</evidence>
<protein>
    <recommendedName>
        <fullName evidence="5">Oxygen sensor histidine kinase NreB</fullName>
        <ecNumber evidence="4">2.7.13.3</ecNumber>
    </recommendedName>
    <alternativeName>
        <fullName evidence="15">Nitrogen regulation protein B</fullName>
    </alternativeName>
</protein>
<reference evidence="19" key="1">
    <citation type="submission" date="2022-09" db="EMBL/GenBank/DDBJ databases">
        <title>Tahibacter sp. nov., isolated from a fresh water.</title>
        <authorList>
            <person name="Baek J.H."/>
            <person name="Lee J.K."/>
            <person name="Kim J.M."/>
            <person name="Jeon C.O."/>
        </authorList>
    </citation>
    <scope>NUCLEOTIDE SEQUENCE</scope>
    <source>
        <strain evidence="19">W38</strain>
    </source>
</reference>
<evidence type="ECO:0000256" key="15">
    <source>
        <dbReference type="ARBA" id="ARBA00030800"/>
    </source>
</evidence>
<dbReference type="InterPro" id="IPR004358">
    <property type="entry name" value="Sig_transdc_His_kin-like_C"/>
</dbReference>
<evidence type="ECO:0000256" key="6">
    <source>
        <dbReference type="ARBA" id="ARBA00022485"/>
    </source>
</evidence>
<dbReference type="Gene3D" id="3.30.565.10">
    <property type="entry name" value="Histidine kinase-like ATPase, C-terminal domain"/>
    <property type="match status" value="1"/>
</dbReference>
<evidence type="ECO:0000256" key="10">
    <source>
        <dbReference type="ARBA" id="ARBA00022777"/>
    </source>
</evidence>
<dbReference type="Proteomes" id="UP001064632">
    <property type="component" value="Chromosome"/>
</dbReference>
<evidence type="ECO:0000313" key="20">
    <source>
        <dbReference type="Proteomes" id="UP001064632"/>
    </source>
</evidence>
<evidence type="ECO:0000256" key="9">
    <source>
        <dbReference type="ARBA" id="ARBA00022723"/>
    </source>
</evidence>
<evidence type="ECO:0000256" key="2">
    <source>
        <dbReference type="ARBA" id="ARBA00001966"/>
    </source>
</evidence>